<comment type="caution">
    <text evidence="1">The sequence shown here is derived from an EMBL/GenBank/DDBJ whole genome shotgun (WGS) entry which is preliminary data.</text>
</comment>
<name>A0A5C6S969_9BACT</name>
<proteinExistence type="predicted"/>
<dbReference type="OrthoDB" id="9839256at2"/>
<protein>
    <recommendedName>
        <fullName evidence="3">DUF2383 domain-containing protein</fullName>
    </recommendedName>
</protein>
<keyword evidence="2" id="KW-1185">Reference proteome</keyword>
<dbReference type="AlphaFoldDB" id="A0A5C6S969"/>
<dbReference type="Proteomes" id="UP000321580">
    <property type="component" value="Unassembled WGS sequence"/>
</dbReference>
<evidence type="ECO:0000313" key="1">
    <source>
        <dbReference type="EMBL" id="TXB70252.1"/>
    </source>
</evidence>
<sequence>MADNPYMPWNRKRYETDSRASGIALVNNLMLRNKTGAQRYREAAAVASEPEIIGYLESLASNRESLHQELYRLMEDMPPVPLPASRQGRSFIAVNWGEFREALLLNNTSRITAFCLKSERNLAEAYREAVAQEGVPTPIFGLLNKQLRHLLAVQRQVERMERVPAGQSGARP</sequence>
<reference evidence="1 2" key="1">
    <citation type="submission" date="2019-08" db="EMBL/GenBank/DDBJ databases">
        <title>Genome of Phaeodactylibacter luteus.</title>
        <authorList>
            <person name="Bowman J.P."/>
        </authorList>
    </citation>
    <scope>NUCLEOTIDE SEQUENCE [LARGE SCALE GENOMIC DNA]</scope>
    <source>
        <strain evidence="1 2">KCTC 42180</strain>
    </source>
</reference>
<gene>
    <name evidence="1" type="ORF">FRY97_00680</name>
</gene>
<evidence type="ECO:0008006" key="3">
    <source>
        <dbReference type="Google" id="ProtNLM"/>
    </source>
</evidence>
<dbReference type="RefSeq" id="WP_147165484.1">
    <property type="nucleotide sequence ID" value="NZ_VOOR01000001.1"/>
</dbReference>
<dbReference type="EMBL" id="VOOR01000001">
    <property type="protein sequence ID" value="TXB70252.1"/>
    <property type="molecule type" value="Genomic_DNA"/>
</dbReference>
<evidence type="ECO:0000313" key="2">
    <source>
        <dbReference type="Proteomes" id="UP000321580"/>
    </source>
</evidence>
<dbReference type="InterPro" id="IPR012347">
    <property type="entry name" value="Ferritin-like"/>
</dbReference>
<dbReference type="Gene3D" id="1.20.1260.10">
    <property type="match status" value="1"/>
</dbReference>
<organism evidence="1 2">
    <name type="scientific">Phaeodactylibacter luteus</name>
    <dbReference type="NCBI Taxonomy" id="1564516"/>
    <lineage>
        <taxon>Bacteria</taxon>
        <taxon>Pseudomonadati</taxon>
        <taxon>Bacteroidota</taxon>
        <taxon>Saprospiria</taxon>
        <taxon>Saprospirales</taxon>
        <taxon>Haliscomenobacteraceae</taxon>
        <taxon>Phaeodactylibacter</taxon>
    </lineage>
</organism>
<accession>A0A5C6S969</accession>